<dbReference type="GO" id="GO:0016020">
    <property type="term" value="C:membrane"/>
    <property type="evidence" value="ECO:0007669"/>
    <property type="project" value="InterPro"/>
</dbReference>
<dbReference type="PIRSF" id="PIRSF038991">
    <property type="entry name" value="Protein_AbrB"/>
    <property type="match status" value="1"/>
</dbReference>
<feature type="transmembrane region" description="Helical" evidence="1">
    <location>
        <begin position="20"/>
        <end position="46"/>
    </location>
</feature>
<feature type="transmembrane region" description="Helical" evidence="1">
    <location>
        <begin position="66"/>
        <end position="85"/>
    </location>
</feature>
<dbReference type="GO" id="GO:0010468">
    <property type="term" value="P:regulation of gene expression"/>
    <property type="evidence" value="ECO:0007669"/>
    <property type="project" value="InterPro"/>
</dbReference>
<dbReference type="PANTHER" id="PTHR38457">
    <property type="entry name" value="REGULATOR ABRB-RELATED"/>
    <property type="match status" value="1"/>
</dbReference>
<name>A0AAU8CL74_9HYPH</name>
<feature type="transmembrane region" description="Helical" evidence="1">
    <location>
        <begin position="196"/>
        <end position="213"/>
    </location>
</feature>
<dbReference type="Pfam" id="PF05145">
    <property type="entry name" value="AbrB"/>
    <property type="match status" value="1"/>
</dbReference>
<sequence length="360" mass="38198">MNPDSQPPEPMAKLAPGLQWALLVAISLLFAGILEFAALPAALLIGPMLAGIVAGTNGATVRLPKPAFHAAQAIIGCLIAASIELKILTFFMRDWPLFLGAVLLTVAASSFLGWLVSRWKILPGTTAVWGSAPGAATAMVLMADAFGADARLVAFMQYLRVIFVSVAAALIARLWVDTSGVEPPATIWFPAIEWPAFSATLAIALAGGVIGRLVRLPSPYFLGSLILGVSLHFAGLVDFQLPEWLLAISYTMIGWSIGLNFSRKILRHAARALPQIVLSILALMAFCGGLAWLLHRYLGIDPLTAYLATSPGGMDSVAIIAAASENVNLSFIMALQTARFLFVLLFGPALARLVARSVRV</sequence>
<dbReference type="EMBL" id="CP159253">
    <property type="protein sequence ID" value="XCG47565.1"/>
    <property type="molecule type" value="Genomic_DNA"/>
</dbReference>
<accession>A0AAU8CL74</accession>
<feature type="transmembrane region" description="Helical" evidence="1">
    <location>
        <begin position="273"/>
        <end position="294"/>
    </location>
</feature>
<keyword evidence="1" id="KW-0472">Membrane</keyword>
<feature type="transmembrane region" description="Helical" evidence="1">
    <location>
        <begin position="128"/>
        <end position="146"/>
    </location>
</feature>
<dbReference type="AlphaFoldDB" id="A0AAU8CL74"/>
<dbReference type="NCBIfam" id="TIGR03082">
    <property type="entry name" value="Gneg_AbrB_dup"/>
    <property type="match status" value="2"/>
</dbReference>
<keyword evidence="1" id="KW-0812">Transmembrane</keyword>
<feature type="transmembrane region" description="Helical" evidence="1">
    <location>
        <begin position="243"/>
        <end position="261"/>
    </location>
</feature>
<dbReference type="InterPro" id="IPR007820">
    <property type="entry name" value="AbrB_fam"/>
</dbReference>
<dbReference type="RefSeq" id="WP_353644889.1">
    <property type="nucleotide sequence ID" value="NZ_CP159253.1"/>
</dbReference>
<evidence type="ECO:0000256" key="1">
    <source>
        <dbReference type="SAM" id="Phobius"/>
    </source>
</evidence>
<feature type="transmembrane region" description="Helical" evidence="1">
    <location>
        <begin position="220"/>
        <end position="237"/>
    </location>
</feature>
<feature type="transmembrane region" description="Helical" evidence="1">
    <location>
        <begin position="331"/>
        <end position="355"/>
    </location>
</feature>
<proteinExistence type="predicted"/>
<dbReference type="InterPro" id="IPR017516">
    <property type="entry name" value="AbrB_dup"/>
</dbReference>
<dbReference type="PANTHER" id="PTHR38457:SF1">
    <property type="entry name" value="REGULATOR ABRB-RELATED"/>
    <property type="match status" value="1"/>
</dbReference>
<feature type="transmembrane region" description="Helical" evidence="1">
    <location>
        <begin position="158"/>
        <end position="176"/>
    </location>
</feature>
<organism evidence="2">
    <name type="scientific">Mesorhizobium sp. WSM2240</name>
    <dbReference type="NCBI Taxonomy" id="3228851"/>
    <lineage>
        <taxon>Bacteria</taxon>
        <taxon>Pseudomonadati</taxon>
        <taxon>Pseudomonadota</taxon>
        <taxon>Alphaproteobacteria</taxon>
        <taxon>Hyphomicrobiales</taxon>
        <taxon>Phyllobacteriaceae</taxon>
        <taxon>Mesorhizobium</taxon>
    </lineage>
</organism>
<gene>
    <name evidence="2" type="ORF">ABVK50_20165</name>
</gene>
<evidence type="ECO:0000313" key="2">
    <source>
        <dbReference type="EMBL" id="XCG47565.1"/>
    </source>
</evidence>
<reference evidence="2" key="1">
    <citation type="submission" date="2024-06" db="EMBL/GenBank/DDBJ databases">
        <title>Mesorhizobium karijinii sp. nov., a symbiont of the iconic Swainsona formosa from arid Australia.</title>
        <authorList>
            <person name="Hill Y.J."/>
            <person name="Watkin E.L.J."/>
            <person name="O'Hara G.W."/>
            <person name="Terpolilli J."/>
            <person name="Tye M.L."/>
            <person name="Kohlmeier M.G."/>
        </authorList>
    </citation>
    <scope>NUCLEOTIDE SEQUENCE</scope>
    <source>
        <strain evidence="2">WSM2240</strain>
    </source>
</reference>
<keyword evidence="1" id="KW-1133">Transmembrane helix</keyword>
<protein>
    <submittedName>
        <fullName evidence="2">AbrB family transcriptional regulator</fullName>
    </submittedName>
</protein>
<feature type="transmembrane region" description="Helical" evidence="1">
    <location>
        <begin position="97"/>
        <end position="116"/>
    </location>
</feature>